<feature type="non-terminal residue" evidence="1">
    <location>
        <position position="1"/>
    </location>
</feature>
<keyword evidence="2" id="KW-1185">Reference proteome</keyword>
<comment type="caution">
    <text evidence="1">The sequence shown here is derived from an EMBL/GenBank/DDBJ whole genome shotgun (WGS) entry which is preliminary data.</text>
</comment>
<dbReference type="EMBL" id="JAIQCV010000010">
    <property type="protein sequence ID" value="KAH1055522.1"/>
    <property type="molecule type" value="Genomic_DNA"/>
</dbReference>
<proteinExistence type="predicted"/>
<evidence type="ECO:0000313" key="2">
    <source>
        <dbReference type="Proteomes" id="UP000828251"/>
    </source>
</evidence>
<protein>
    <submittedName>
        <fullName evidence="1">Uncharacterized protein</fullName>
    </submittedName>
</protein>
<organism evidence="1 2">
    <name type="scientific">Gossypium stocksii</name>
    <dbReference type="NCBI Taxonomy" id="47602"/>
    <lineage>
        <taxon>Eukaryota</taxon>
        <taxon>Viridiplantae</taxon>
        <taxon>Streptophyta</taxon>
        <taxon>Embryophyta</taxon>
        <taxon>Tracheophyta</taxon>
        <taxon>Spermatophyta</taxon>
        <taxon>Magnoliopsida</taxon>
        <taxon>eudicotyledons</taxon>
        <taxon>Gunneridae</taxon>
        <taxon>Pentapetalae</taxon>
        <taxon>rosids</taxon>
        <taxon>malvids</taxon>
        <taxon>Malvales</taxon>
        <taxon>Malvaceae</taxon>
        <taxon>Malvoideae</taxon>
        <taxon>Gossypium</taxon>
    </lineage>
</organism>
<dbReference type="AlphaFoldDB" id="A0A9D3ZPM2"/>
<gene>
    <name evidence="1" type="ORF">J1N35_033587</name>
</gene>
<dbReference type="OrthoDB" id="10461223at2759"/>
<sequence length="65" mass="7884">FNLFYCNFREIRFTIFSLLHYNFREIRLAMMDLIQPTSTSESAPLQLQGDKTCNFNLLHYNFREN</sequence>
<feature type="non-terminal residue" evidence="1">
    <location>
        <position position="65"/>
    </location>
</feature>
<evidence type="ECO:0000313" key="1">
    <source>
        <dbReference type="EMBL" id="KAH1055522.1"/>
    </source>
</evidence>
<reference evidence="1 2" key="1">
    <citation type="journal article" date="2021" name="Plant Biotechnol. J.">
        <title>Multi-omics assisted identification of the key and species-specific regulatory components of drought-tolerant mechanisms in Gossypium stocksii.</title>
        <authorList>
            <person name="Yu D."/>
            <person name="Ke L."/>
            <person name="Zhang D."/>
            <person name="Wu Y."/>
            <person name="Sun Y."/>
            <person name="Mei J."/>
            <person name="Sun J."/>
            <person name="Sun Y."/>
        </authorList>
    </citation>
    <scope>NUCLEOTIDE SEQUENCE [LARGE SCALE GENOMIC DNA]</scope>
    <source>
        <strain evidence="2">cv. E1</strain>
        <tissue evidence="1">Leaf</tissue>
    </source>
</reference>
<name>A0A9D3ZPM2_9ROSI</name>
<dbReference type="Proteomes" id="UP000828251">
    <property type="component" value="Unassembled WGS sequence"/>
</dbReference>
<accession>A0A9D3ZPM2</accession>